<dbReference type="InterPro" id="IPR027383">
    <property type="entry name" value="Znf_put"/>
</dbReference>
<evidence type="ECO:0000256" key="2">
    <source>
        <dbReference type="ARBA" id="ARBA00004236"/>
    </source>
</evidence>
<dbReference type="Pfam" id="PF10099">
    <property type="entry name" value="RskA_C"/>
    <property type="match status" value="1"/>
</dbReference>
<keyword evidence="6" id="KW-0805">Transcription regulation</keyword>
<evidence type="ECO:0000256" key="7">
    <source>
        <dbReference type="ARBA" id="ARBA00023136"/>
    </source>
</evidence>
<keyword evidence="4" id="KW-0812">Transmembrane</keyword>
<reference evidence="14 15" key="1">
    <citation type="submission" date="2024-10" db="EMBL/GenBank/DDBJ databases">
        <title>The Natural Products Discovery Center: Release of the First 8490 Sequenced Strains for Exploring Actinobacteria Biosynthetic Diversity.</title>
        <authorList>
            <person name="Kalkreuter E."/>
            <person name="Kautsar S.A."/>
            <person name="Yang D."/>
            <person name="Bader C.D."/>
            <person name="Teijaro C.N."/>
            <person name="Fluegel L."/>
            <person name="Davis C.M."/>
            <person name="Simpson J.R."/>
            <person name="Lauterbach L."/>
            <person name="Steele A.D."/>
            <person name="Gui C."/>
            <person name="Meng S."/>
            <person name="Li G."/>
            <person name="Viehrig K."/>
            <person name="Ye F."/>
            <person name="Su P."/>
            <person name="Kiefer A.F."/>
            <person name="Nichols A."/>
            <person name="Cepeda A.J."/>
            <person name="Yan W."/>
            <person name="Fan B."/>
            <person name="Jiang Y."/>
            <person name="Adhikari A."/>
            <person name="Zheng C.-J."/>
            <person name="Schuster L."/>
            <person name="Cowan T.M."/>
            <person name="Smanski M.J."/>
            <person name="Chevrette M.G."/>
            <person name="De Carvalho L.P.S."/>
            <person name="Shen B."/>
        </authorList>
    </citation>
    <scope>NUCLEOTIDE SEQUENCE [LARGE SCALE GENOMIC DNA]</scope>
    <source>
        <strain evidence="14 15">NPDC050545</strain>
    </source>
</reference>
<evidence type="ECO:0000259" key="13">
    <source>
        <dbReference type="Pfam" id="PF13490"/>
    </source>
</evidence>
<keyword evidence="5" id="KW-1133">Transmembrane helix</keyword>
<comment type="caution">
    <text evidence="14">The sequence shown here is derived from an EMBL/GenBank/DDBJ whole genome shotgun (WGS) entry which is preliminary data.</text>
</comment>
<evidence type="ECO:0000259" key="12">
    <source>
        <dbReference type="Pfam" id="PF10099"/>
    </source>
</evidence>
<evidence type="ECO:0000256" key="9">
    <source>
        <dbReference type="ARBA" id="ARBA00029829"/>
    </source>
</evidence>
<dbReference type="PANTHER" id="PTHR37461">
    <property type="entry name" value="ANTI-SIGMA-K FACTOR RSKA"/>
    <property type="match status" value="1"/>
</dbReference>
<feature type="region of interest" description="Disordered" evidence="11">
    <location>
        <begin position="114"/>
        <end position="143"/>
    </location>
</feature>
<dbReference type="PANTHER" id="PTHR37461:SF1">
    <property type="entry name" value="ANTI-SIGMA-K FACTOR RSKA"/>
    <property type="match status" value="1"/>
</dbReference>
<gene>
    <name evidence="14" type="ORF">ACIBG2_34950</name>
</gene>
<accession>A0ABW7Z368</accession>
<keyword evidence="7" id="KW-0472">Membrane</keyword>
<comment type="subcellular location">
    <subcellularLocation>
        <location evidence="2">Cell membrane</location>
    </subcellularLocation>
    <subcellularLocation>
        <location evidence="1">Membrane</location>
        <topology evidence="1">Single-pass membrane protein</topology>
    </subcellularLocation>
</comment>
<name>A0ABW7Z368_9ACTN</name>
<proteinExistence type="predicted"/>
<dbReference type="EMBL" id="JBITGY010000010">
    <property type="protein sequence ID" value="MFI6502620.1"/>
    <property type="molecule type" value="Genomic_DNA"/>
</dbReference>
<evidence type="ECO:0000256" key="5">
    <source>
        <dbReference type="ARBA" id="ARBA00022989"/>
    </source>
</evidence>
<keyword evidence="3" id="KW-1003">Cell membrane</keyword>
<evidence type="ECO:0000256" key="6">
    <source>
        <dbReference type="ARBA" id="ARBA00023015"/>
    </source>
</evidence>
<evidence type="ECO:0000256" key="11">
    <source>
        <dbReference type="SAM" id="MobiDB-lite"/>
    </source>
</evidence>
<feature type="domain" description="Putative zinc-finger" evidence="13">
    <location>
        <begin position="4"/>
        <end position="36"/>
    </location>
</feature>
<evidence type="ECO:0000256" key="3">
    <source>
        <dbReference type="ARBA" id="ARBA00022475"/>
    </source>
</evidence>
<evidence type="ECO:0000256" key="1">
    <source>
        <dbReference type="ARBA" id="ARBA00004167"/>
    </source>
</evidence>
<protein>
    <recommendedName>
        <fullName evidence="10">Regulator of SigK</fullName>
    </recommendedName>
    <alternativeName>
        <fullName evidence="9">Sigma-K anti-sigma factor RskA</fullName>
    </alternativeName>
</protein>
<dbReference type="InterPro" id="IPR041916">
    <property type="entry name" value="Anti_sigma_zinc_sf"/>
</dbReference>
<keyword evidence="8" id="KW-0804">Transcription</keyword>
<evidence type="ECO:0000313" key="15">
    <source>
        <dbReference type="Proteomes" id="UP001612741"/>
    </source>
</evidence>
<organism evidence="14 15">
    <name type="scientific">Nonomuraea typhae</name>
    <dbReference type="NCBI Taxonomy" id="2603600"/>
    <lineage>
        <taxon>Bacteria</taxon>
        <taxon>Bacillati</taxon>
        <taxon>Actinomycetota</taxon>
        <taxon>Actinomycetes</taxon>
        <taxon>Streptosporangiales</taxon>
        <taxon>Streptosporangiaceae</taxon>
        <taxon>Nonomuraea</taxon>
    </lineage>
</organism>
<keyword evidence="15" id="KW-1185">Reference proteome</keyword>
<evidence type="ECO:0000256" key="4">
    <source>
        <dbReference type="ARBA" id="ARBA00022692"/>
    </source>
</evidence>
<dbReference type="Gene3D" id="1.10.10.1320">
    <property type="entry name" value="Anti-sigma factor, zinc-finger domain"/>
    <property type="match status" value="1"/>
</dbReference>
<evidence type="ECO:0000256" key="8">
    <source>
        <dbReference type="ARBA" id="ARBA00023163"/>
    </source>
</evidence>
<feature type="domain" description="Anti-sigma K factor RskA C-terminal" evidence="12">
    <location>
        <begin position="164"/>
        <end position="318"/>
    </location>
</feature>
<evidence type="ECO:0000313" key="14">
    <source>
        <dbReference type="EMBL" id="MFI6502620.1"/>
    </source>
</evidence>
<evidence type="ECO:0000256" key="10">
    <source>
        <dbReference type="ARBA" id="ARBA00030803"/>
    </source>
</evidence>
<dbReference type="InterPro" id="IPR018764">
    <property type="entry name" value="RskA_C"/>
</dbReference>
<dbReference type="InterPro" id="IPR051474">
    <property type="entry name" value="Anti-sigma-K/W_factor"/>
</dbReference>
<dbReference type="Pfam" id="PF13490">
    <property type="entry name" value="zf-HC2"/>
    <property type="match status" value="1"/>
</dbReference>
<sequence>MNEDLHALTGAYAVHALPGPESVRFERHLARCAGCRREVRHLRETAARLALAAAEPPPAALRRRVIAAAQQVRQAHAPAPGGSPATVHPWPVAGTATPAWRPGNPVVTWPAATPAPTPAPAPTTAAQGREIGPAGPVDDEGRHGRVAALPGRWARRVTTGLAAVSTAAALVLGAFVIQGQRELGEARRGLAAQGQARDAAERELAEQRTAMTARQREMMAVVAAPDARTVRRPVAAGGSATIVVSRARGRMVLAVSGLPEPEKGKAYKLWLMEPAGPQPLGMLGARNGMMRPVPKEGVAQVALTLEPEAGPERPTTVPLMLAELPPA</sequence>
<dbReference type="Proteomes" id="UP001612741">
    <property type="component" value="Unassembled WGS sequence"/>
</dbReference>
<dbReference type="RefSeq" id="WP_397088030.1">
    <property type="nucleotide sequence ID" value="NZ_JBITGY010000010.1"/>
</dbReference>